<dbReference type="EMBL" id="JAAAHY010000558">
    <property type="protein sequence ID" value="KAF9962190.1"/>
    <property type="molecule type" value="Genomic_DNA"/>
</dbReference>
<feature type="non-terminal residue" evidence="2">
    <location>
        <position position="223"/>
    </location>
</feature>
<sequence length="223" mass="26436">SCSLQLEYRLDLTRGFDSILKENIRRIVVDYFRLLEPSFHQDRRLEYSGSIISWRYQNDNRSSLIGECLKRGRVYFLLYNATNLTRNKPHDGIAIKIGNTQELTQRADSYRALCKVPIEHGYQFPEEDDIPFAYLLVEIVHEMLRAHQHDLACQCNTIHTELYWFRQGPGFEKYQNKIFYAILRTLEPIICHWIAAIRNLHELHSELQHAHLSLLKRYDDLGD</sequence>
<evidence type="ECO:0000313" key="2">
    <source>
        <dbReference type="EMBL" id="KAF9962190.1"/>
    </source>
</evidence>
<evidence type="ECO:0000259" key="1">
    <source>
        <dbReference type="Pfam" id="PF10544"/>
    </source>
</evidence>
<evidence type="ECO:0000313" key="3">
    <source>
        <dbReference type="Proteomes" id="UP000738359"/>
    </source>
</evidence>
<feature type="domain" description="Bacteriophage T5 Orf172 DNA-binding" evidence="1">
    <location>
        <begin position="87"/>
        <end position="165"/>
    </location>
</feature>
<dbReference type="Pfam" id="PF10544">
    <property type="entry name" value="T5orf172"/>
    <property type="match status" value="1"/>
</dbReference>
<dbReference type="Proteomes" id="UP000738359">
    <property type="component" value="Unassembled WGS sequence"/>
</dbReference>
<dbReference type="OrthoDB" id="2437589at2759"/>
<keyword evidence="3" id="KW-1185">Reference proteome</keyword>
<accession>A0A9P6J6J8</accession>
<protein>
    <recommendedName>
        <fullName evidence="1">Bacteriophage T5 Orf172 DNA-binding domain-containing protein</fullName>
    </recommendedName>
</protein>
<gene>
    <name evidence="2" type="ORF">BGZ70_008106</name>
</gene>
<dbReference type="InterPro" id="IPR018306">
    <property type="entry name" value="Phage_T5_Orf172_DNA-bd"/>
</dbReference>
<reference evidence="2" key="1">
    <citation type="journal article" date="2020" name="Fungal Divers.">
        <title>Resolving the Mortierellaceae phylogeny through synthesis of multi-gene phylogenetics and phylogenomics.</title>
        <authorList>
            <person name="Vandepol N."/>
            <person name="Liber J."/>
            <person name="Desiro A."/>
            <person name="Na H."/>
            <person name="Kennedy M."/>
            <person name="Barry K."/>
            <person name="Grigoriev I.V."/>
            <person name="Miller A.N."/>
            <person name="O'Donnell K."/>
            <person name="Stajich J.E."/>
            <person name="Bonito G."/>
        </authorList>
    </citation>
    <scope>NUCLEOTIDE SEQUENCE</scope>
    <source>
        <strain evidence="2">CK1249</strain>
    </source>
</reference>
<dbReference type="AlphaFoldDB" id="A0A9P6J6J8"/>
<organism evidence="2 3">
    <name type="scientific">Mortierella alpina</name>
    <name type="common">Oleaginous fungus</name>
    <name type="synonym">Mortierella renispora</name>
    <dbReference type="NCBI Taxonomy" id="64518"/>
    <lineage>
        <taxon>Eukaryota</taxon>
        <taxon>Fungi</taxon>
        <taxon>Fungi incertae sedis</taxon>
        <taxon>Mucoromycota</taxon>
        <taxon>Mortierellomycotina</taxon>
        <taxon>Mortierellomycetes</taxon>
        <taxon>Mortierellales</taxon>
        <taxon>Mortierellaceae</taxon>
        <taxon>Mortierella</taxon>
    </lineage>
</organism>
<comment type="caution">
    <text evidence="2">The sequence shown here is derived from an EMBL/GenBank/DDBJ whole genome shotgun (WGS) entry which is preliminary data.</text>
</comment>
<proteinExistence type="predicted"/>
<name>A0A9P6J6J8_MORAP</name>